<evidence type="ECO:0000256" key="2">
    <source>
        <dbReference type="PROSITE-ProRule" id="PRU00335"/>
    </source>
</evidence>
<name>A0ABX1FK76_9PSEU</name>
<dbReference type="RefSeq" id="WP_167975646.1">
    <property type="nucleotide sequence ID" value="NZ_VSRL01000070.1"/>
</dbReference>
<comment type="caution">
    <text evidence="4">The sequence shown here is derived from an EMBL/GenBank/DDBJ whole genome shotgun (WGS) entry which is preliminary data.</text>
</comment>
<dbReference type="EMBL" id="VSRL01000070">
    <property type="protein sequence ID" value="NKE58987.1"/>
    <property type="molecule type" value="Genomic_DNA"/>
</dbReference>
<feature type="DNA-binding region" description="H-T-H motif" evidence="2">
    <location>
        <begin position="30"/>
        <end position="49"/>
    </location>
</feature>
<dbReference type="PANTHER" id="PTHR30055">
    <property type="entry name" value="HTH-TYPE TRANSCRIPTIONAL REGULATOR RUTR"/>
    <property type="match status" value="1"/>
</dbReference>
<dbReference type="InterPro" id="IPR041583">
    <property type="entry name" value="TetR_C_31"/>
</dbReference>
<dbReference type="Pfam" id="PF00440">
    <property type="entry name" value="TetR_N"/>
    <property type="match status" value="1"/>
</dbReference>
<dbReference type="Gene3D" id="1.10.357.10">
    <property type="entry name" value="Tetracycline Repressor, domain 2"/>
    <property type="match status" value="1"/>
</dbReference>
<feature type="domain" description="HTH tetR-type" evidence="3">
    <location>
        <begin position="7"/>
        <end position="67"/>
    </location>
</feature>
<dbReference type="Pfam" id="PF17940">
    <property type="entry name" value="TetR_C_31"/>
    <property type="match status" value="1"/>
</dbReference>
<protein>
    <submittedName>
        <fullName evidence="4">TetR/AcrR family transcriptional regulator</fullName>
    </submittedName>
</protein>
<dbReference type="PROSITE" id="PS50977">
    <property type="entry name" value="HTH_TETR_2"/>
    <property type="match status" value="1"/>
</dbReference>
<reference evidence="4 5" key="1">
    <citation type="submission" date="2019-08" db="EMBL/GenBank/DDBJ databases">
        <title>Lentzea from Indian Himalayas.</title>
        <authorList>
            <person name="Mandal S."/>
            <person name="Mallick Gupta A."/>
            <person name="Maiti P.K."/>
            <person name="Sarkar J."/>
            <person name="Mandal S."/>
        </authorList>
    </citation>
    <scope>NUCLEOTIDE SEQUENCE [LARGE SCALE GENOMIC DNA]</scope>
    <source>
        <strain evidence="4 5">PSKA42</strain>
    </source>
</reference>
<dbReference type="SUPFAM" id="SSF46689">
    <property type="entry name" value="Homeodomain-like"/>
    <property type="match status" value="1"/>
</dbReference>
<dbReference type="InterPro" id="IPR050109">
    <property type="entry name" value="HTH-type_TetR-like_transc_reg"/>
</dbReference>
<evidence type="ECO:0000256" key="1">
    <source>
        <dbReference type="ARBA" id="ARBA00023125"/>
    </source>
</evidence>
<organism evidence="4 5">
    <name type="scientific">Lentzea indica</name>
    <dbReference type="NCBI Taxonomy" id="2604800"/>
    <lineage>
        <taxon>Bacteria</taxon>
        <taxon>Bacillati</taxon>
        <taxon>Actinomycetota</taxon>
        <taxon>Actinomycetes</taxon>
        <taxon>Pseudonocardiales</taxon>
        <taxon>Pseudonocardiaceae</taxon>
        <taxon>Lentzea</taxon>
    </lineage>
</organism>
<dbReference type="InterPro" id="IPR036271">
    <property type="entry name" value="Tet_transcr_reg_TetR-rel_C_sf"/>
</dbReference>
<evidence type="ECO:0000313" key="4">
    <source>
        <dbReference type="EMBL" id="NKE58987.1"/>
    </source>
</evidence>
<gene>
    <name evidence="4" type="ORF">FXN61_20105</name>
</gene>
<keyword evidence="1 2" id="KW-0238">DNA-binding</keyword>
<dbReference type="PANTHER" id="PTHR30055:SF231">
    <property type="entry name" value="TRANSCRIPTIONAL REGULATORY PROTEIN (PROBABLY DEOR-FAMILY)-RELATED"/>
    <property type="match status" value="1"/>
</dbReference>
<dbReference type="InterPro" id="IPR009057">
    <property type="entry name" value="Homeodomain-like_sf"/>
</dbReference>
<sequence length="208" mass="22489">MAHVPAAVRRKQIIEAATAVIAREGVAGASTRAIAREAAVPLATLHYVFATKDDVVAGVLEMLLDKAKLSIDQCVQRVLVASPDATRDLAQIVDQLVHAYWDDMQQDLGSQRVQYELTLHALRAPQAGNVGRALYEYYLDATEGLIRDVCERTGETVHASVRDIAHLIVSGIDGILLQSLIVADHDQARRSLDNLVGAVLATATRPHG</sequence>
<dbReference type="SUPFAM" id="SSF48498">
    <property type="entry name" value="Tetracyclin repressor-like, C-terminal domain"/>
    <property type="match status" value="1"/>
</dbReference>
<evidence type="ECO:0000259" key="3">
    <source>
        <dbReference type="PROSITE" id="PS50977"/>
    </source>
</evidence>
<evidence type="ECO:0000313" key="5">
    <source>
        <dbReference type="Proteomes" id="UP001515943"/>
    </source>
</evidence>
<proteinExistence type="predicted"/>
<keyword evidence="5" id="KW-1185">Reference proteome</keyword>
<accession>A0ABX1FK76</accession>
<dbReference type="InterPro" id="IPR001647">
    <property type="entry name" value="HTH_TetR"/>
</dbReference>
<dbReference type="Proteomes" id="UP001515943">
    <property type="component" value="Unassembled WGS sequence"/>
</dbReference>